<feature type="compositionally biased region" description="Polar residues" evidence="1">
    <location>
        <begin position="110"/>
        <end position="128"/>
    </location>
</feature>
<dbReference type="EMBL" id="MU007037">
    <property type="protein sequence ID" value="KAF2430735.1"/>
    <property type="molecule type" value="Genomic_DNA"/>
</dbReference>
<feature type="region of interest" description="Disordered" evidence="1">
    <location>
        <begin position="86"/>
        <end position="174"/>
    </location>
</feature>
<evidence type="ECO:0000313" key="3">
    <source>
        <dbReference type="Proteomes" id="UP000800235"/>
    </source>
</evidence>
<keyword evidence="3" id="KW-1185">Reference proteome</keyword>
<feature type="compositionally biased region" description="Low complexity" evidence="1">
    <location>
        <begin position="86"/>
        <end position="100"/>
    </location>
</feature>
<protein>
    <submittedName>
        <fullName evidence="2">Uncharacterized protein</fullName>
    </submittedName>
</protein>
<evidence type="ECO:0000313" key="2">
    <source>
        <dbReference type="EMBL" id="KAF2430735.1"/>
    </source>
</evidence>
<reference evidence="2" key="1">
    <citation type="journal article" date="2020" name="Stud. Mycol.">
        <title>101 Dothideomycetes genomes: a test case for predicting lifestyles and emergence of pathogens.</title>
        <authorList>
            <person name="Haridas S."/>
            <person name="Albert R."/>
            <person name="Binder M."/>
            <person name="Bloem J."/>
            <person name="Labutti K."/>
            <person name="Salamov A."/>
            <person name="Andreopoulos B."/>
            <person name="Baker S."/>
            <person name="Barry K."/>
            <person name="Bills G."/>
            <person name="Bluhm B."/>
            <person name="Cannon C."/>
            <person name="Castanera R."/>
            <person name="Culley D."/>
            <person name="Daum C."/>
            <person name="Ezra D."/>
            <person name="Gonzalez J."/>
            <person name="Henrissat B."/>
            <person name="Kuo A."/>
            <person name="Liang C."/>
            <person name="Lipzen A."/>
            <person name="Lutzoni F."/>
            <person name="Magnuson J."/>
            <person name="Mondo S."/>
            <person name="Nolan M."/>
            <person name="Ohm R."/>
            <person name="Pangilinan J."/>
            <person name="Park H.-J."/>
            <person name="Ramirez L."/>
            <person name="Alfaro M."/>
            <person name="Sun H."/>
            <person name="Tritt A."/>
            <person name="Yoshinaga Y."/>
            <person name="Zwiers L.-H."/>
            <person name="Turgeon B."/>
            <person name="Goodwin S."/>
            <person name="Spatafora J."/>
            <person name="Crous P."/>
            <person name="Grigoriev I."/>
        </authorList>
    </citation>
    <scope>NUCLEOTIDE SEQUENCE</scope>
    <source>
        <strain evidence="2">CBS 130266</strain>
    </source>
</reference>
<feature type="compositionally biased region" description="Basic and acidic residues" evidence="1">
    <location>
        <begin position="156"/>
        <end position="173"/>
    </location>
</feature>
<dbReference type="Proteomes" id="UP000800235">
    <property type="component" value="Unassembled WGS sequence"/>
</dbReference>
<feature type="compositionally biased region" description="Polar residues" evidence="1">
    <location>
        <begin position="137"/>
        <end position="152"/>
    </location>
</feature>
<dbReference type="AlphaFoldDB" id="A0A9P4NRE9"/>
<proteinExistence type="predicted"/>
<gene>
    <name evidence="2" type="ORF">EJ08DRAFT_697207</name>
</gene>
<accession>A0A9P4NRE9</accession>
<organism evidence="2 3">
    <name type="scientific">Tothia fuscella</name>
    <dbReference type="NCBI Taxonomy" id="1048955"/>
    <lineage>
        <taxon>Eukaryota</taxon>
        <taxon>Fungi</taxon>
        <taxon>Dikarya</taxon>
        <taxon>Ascomycota</taxon>
        <taxon>Pezizomycotina</taxon>
        <taxon>Dothideomycetes</taxon>
        <taxon>Pleosporomycetidae</taxon>
        <taxon>Venturiales</taxon>
        <taxon>Cylindrosympodiaceae</taxon>
        <taxon>Tothia</taxon>
    </lineage>
</organism>
<feature type="region of interest" description="Disordered" evidence="1">
    <location>
        <begin position="42"/>
        <end position="61"/>
    </location>
</feature>
<sequence length="320" mass="35458">MYTQMPQMDSRTTCSLPGINELISGHPPAIDTRDFLSRSCVSGRTTPLTPSPSPVTQTAPLWSRMPFHPASVSSSRRECIVGIHSYPSTSSSTCSSNLGSIPPSPVMESLPSNSLLQSPKDQTDSTGRITKRRKRATSATSTIKPAQSNGRSTRGKAKDPKKAEIEQGRRKQQTDVIGYMADDLMKMGLHVPGQQLNENNKRESGLLHPKIPTLGTYTLAFRAMARRHDRMQKRHPDFQSRVLSMKSERAQLDAAIEEALRQTLPEQVRTTLLRQLKFNADSESLDTDFLDETAGIFCPPLSDEVRKEEVEALVRSPTDV</sequence>
<evidence type="ECO:0000256" key="1">
    <source>
        <dbReference type="SAM" id="MobiDB-lite"/>
    </source>
</evidence>
<comment type="caution">
    <text evidence="2">The sequence shown here is derived from an EMBL/GenBank/DDBJ whole genome shotgun (WGS) entry which is preliminary data.</text>
</comment>
<name>A0A9P4NRE9_9PEZI</name>